<evidence type="ECO:0000259" key="6">
    <source>
        <dbReference type="Pfam" id="PF00881"/>
    </source>
</evidence>
<organism evidence="7 8">
    <name type="scientific">Thermodesulfitimonas autotrophica</name>
    <dbReference type="NCBI Taxonomy" id="1894989"/>
    <lineage>
        <taxon>Bacteria</taxon>
        <taxon>Bacillati</taxon>
        <taxon>Bacillota</taxon>
        <taxon>Clostridia</taxon>
        <taxon>Thermoanaerobacterales</taxon>
        <taxon>Thermoanaerobacteraceae</taxon>
        <taxon>Thermodesulfitimonas</taxon>
    </lineage>
</organism>
<dbReference type="Proteomes" id="UP000282654">
    <property type="component" value="Unassembled WGS sequence"/>
</dbReference>
<dbReference type="SUPFAM" id="SSF55469">
    <property type="entry name" value="FMN-dependent nitroreductase-like"/>
    <property type="match status" value="1"/>
</dbReference>
<name>A0A3N5BFB8_9THEO</name>
<keyword evidence="4" id="KW-0288">FMN</keyword>
<accession>A0A3N5BFB8</accession>
<comment type="similarity">
    <text evidence="2">Belongs to the nitroreductase family.</text>
</comment>
<feature type="domain" description="Nitroreductase" evidence="6">
    <location>
        <begin position="64"/>
        <end position="153"/>
    </location>
</feature>
<dbReference type="InterPro" id="IPR029479">
    <property type="entry name" value="Nitroreductase"/>
</dbReference>
<dbReference type="EMBL" id="RKRE01000003">
    <property type="protein sequence ID" value="RPF42741.1"/>
    <property type="molecule type" value="Genomic_DNA"/>
</dbReference>
<proteinExistence type="inferred from homology"/>
<gene>
    <name evidence="7" type="ORF">EDD75_1851</name>
</gene>
<comment type="caution">
    <text evidence="7">The sequence shown here is derived from an EMBL/GenBank/DDBJ whole genome shotgun (WGS) entry which is preliminary data.</text>
</comment>
<dbReference type="RefSeq" id="WP_123931299.1">
    <property type="nucleotide sequence ID" value="NZ_RKRE01000003.1"/>
</dbReference>
<protein>
    <submittedName>
        <fullName evidence="7">Nitroreductase</fullName>
    </submittedName>
</protein>
<reference evidence="7 8" key="1">
    <citation type="submission" date="2018-11" db="EMBL/GenBank/DDBJ databases">
        <title>Genomic Encyclopedia of Type Strains, Phase IV (KMG-IV): sequencing the most valuable type-strain genomes for metagenomic binning, comparative biology and taxonomic classification.</title>
        <authorList>
            <person name="Goeker M."/>
        </authorList>
    </citation>
    <scope>NUCLEOTIDE SEQUENCE [LARGE SCALE GENOMIC DNA]</scope>
    <source>
        <strain evidence="7 8">DSM 102936</strain>
    </source>
</reference>
<dbReference type="PANTHER" id="PTHR43673:SF2">
    <property type="entry name" value="NITROREDUCTASE"/>
    <property type="match status" value="1"/>
</dbReference>
<keyword evidence="3" id="KW-0285">Flavoprotein</keyword>
<keyword evidence="8" id="KW-1185">Reference proteome</keyword>
<evidence type="ECO:0000256" key="4">
    <source>
        <dbReference type="ARBA" id="ARBA00022643"/>
    </source>
</evidence>
<dbReference type="OrthoDB" id="9812105at2"/>
<evidence type="ECO:0000256" key="5">
    <source>
        <dbReference type="ARBA" id="ARBA00023002"/>
    </source>
</evidence>
<evidence type="ECO:0000256" key="1">
    <source>
        <dbReference type="ARBA" id="ARBA00001917"/>
    </source>
</evidence>
<dbReference type="PANTHER" id="PTHR43673">
    <property type="entry name" value="NAD(P)H NITROREDUCTASE YDGI-RELATED"/>
    <property type="match status" value="1"/>
</dbReference>
<keyword evidence="5" id="KW-0560">Oxidoreductase</keyword>
<evidence type="ECO:0000256" key="2">
    <source>
        <dbReference type="ARBA" id="ARBA00007118"/>
    </source>
</evidence>
<dbReference type="GO" id="GO:0016491">
    <property type="term" value="F:oxidoreductase activity"/>
    <property type="evidence" value="ECO:0007669"/>
    <property type="project" value="UniProtKB-KW"/>
</dbReference>
<sequence length="174" mass="19114">MPAKVVRVITERASVRRFKNEPVAREVIENLIEAARWAPSAGNLQPWFFYVVTDPGRRRCLAAAALNQGFIAAAPVVIVVCAEPARSAQYYGERGRHLYCIQDTAAATQNILLAATAYGLGSCWVGAFDENQVRQCIGIPAELRPVALVALGYPEASAEKRPGRRSLEDIRKYV</sequence>
<dbReference type="Pfam" id="PF00881">
    <property type="entry name" value="Nitroreductase"/>
    <property type="match status" value="1"/>
</dbReference>
<evidence type="ECO:0000313" key="8">
    <source>
        <dbReference type="Proteomes" id="UP000282654"/>
    </source>
</evidence>
<dbReference type="InterPro" id="IPR000415">
    <property type="entry name" value="Nitroreductase-like"/>
</dbReference>
<dbReference type="Gene3D" id="3.40.109.10">
    <property type="entry name" value="NADH Oxidase"/>
    <property type="match status" value="1"/>
</dbReference>
<evidence type="ECO:0000256" key="3">
    <source>
        <dbReference type="ARBA" id="ARBA00022630"/>
    </source>
</evidence>
<evidence type="ECO:0000313" key="7">
    <source>
        <dbReference type="EMBL" id="RPF42741.1"/>
    </source>
</evidence>
<comment type="cofactor">
    <cofactor evidence="1">
        <name>FMN</name>
        <dbReference type="ChEBI" id="CHEBI:58210"/>
    </cofactor>
</comment>
<dbReference type="AlphaFoldDB" id="A0A3N5BFB8"/>